<dbReference type="AlphaFoldDB" id="A0A8I1KDE8"/>
<comment type="caution">
    <text evidence="2">The sequence shown here is derived from an EMBL/GenBank/DDBJ whole genome shotgun (WGS) entry which is preliminary data.</text>
</comment>
<protein>
    <submittedName>
        <fullName evidence="2">ADP-ribosyl-(Dinitrogen reductase) hydrolase</fullName>
    </submittedName>
</protein>
<reference evidence="2 4" key="1">
    <citation type="submission" date="2020-09" db="EMBL/GenBank/DDBJ databases">
        <title>Draft Genomes of Bacterial Isolates from North Pond Shallow Sediments.</title>
        <authorList>
            <person name="Kiel Reese B."/>
            <person name="Mullis M."/>
            <person name="Weisend R.E."/>
        </authorList>
    </citation>
    <scope>NUCLEOTIDE SEQUENCE</scope>
    <source>
        <strain evidence="2">KJE-2</strain>
        <strain evidence="1 4">KJE-3</strain>
    </source>
</reference>
<evidence type="ECO:0000313" key="2">
    <source>
        <dbReference type="EMBL" id="MBJ7314896.1"/>
    </source>
</evidence>
<sequence>MLEITDKIREKLKNKHNVSENMVREAFANRQGCFLKDQREKHGTIPPTHWFVSETDNGIKLKVCFIHLDGVFYIKTAYRANLSEQRIYEKYGS</sequence>
<dbReference type="EMBL" id="JAEMOS010000005">
    <property type="protein sequence ID" value="MBJ7265745.1"/>
    <property type="molecule type" value="Genomic_DNA"/>
</dbReference>
<dbReference type="EMBL" id="JAEMOP010000002">
    <property type="protein sequence ID" value="MBJ7314896.1"/>
    <property type="molecule type" value="Genomic_DNA"/>
</dbReference>
<keyword evidence="4" id="KW-1185">Reference proteome</keyword>
<accession>A0A8I1KDE8</accession>
<dbReference type="OrthoDB" id="8779628at2"/>
<name>A0A8I1KDE8_9GAMM</name>
<dbReference type="Proteomes" id="UP000621390">
    <property type="component" value="Unassembled WGS sequence"/>
</dbReference>
<organism evidence="2 3">
    <name type="scientific">Idiomarina abyssalis</name>
    <dbReference type="NCBI Taxonomy" id="86102"/>
    <lineage>
        <taxon>Bacteria</taxon>
        <taxon>Pseudomonadati</taxon>
        <taxon>Pseudomonadota</taxon>
        <taxon>Gammaproteobacteria</taxon>
        <taxon>Alteromonadales</taxon>
        <taxon>Idiomarinaceae</taxon>
        <taxon>Idiomarina</taxon>
    </lineage>
</organism>
<gene>
    <name evidence="1" type="ORF">JHC10_02180</name>
    <name evidence="2" type="ORF">JHC11_02600</name>
</gene>
<evidence type="ECO:0000313" key="3">
    <source>
        <dbReference type="Proteomes" id="UP000621390"/>
    </source>
</evidence>
<dbReference type="GO" id="GO:0016787">
    <property type="term" value="F:hydrolase activity"/>
    <property type="evidence" value="ECO:0007669"/>
    <property type="project" value="UniProtKB-KW"/>
</dbReference>
<dbReference type="Proteomes" id="UP000655994">
    <property type="component" value="Unassembled WGS sequence"/>
</dbReference>
<evidence type="ECO:0000313" key="4">
    <source>
        <dbReference type="Proteomes" id="UP000655994"/>
    </source>
</evidence>
<keyword evidence="2" id="KW-0378">Hydrolase</keyword>
<evidence type="ECO:0000313" key="1">
    <source>
        <dbReference type="EMBL" id="MBJ7265745.1"/>
    </source>
</evidence>
<proteinExistence type="predicted"/>